<comment type="caution">
    <text evidence="2">The sequence shown here is derived from an EMBL/GenBank/DDBJ whole genome shotgun (WGS) entry which is preliminary data.</text>
</comment>
<dbReference type="EMBL" id="JAQPZS010000027">
    <property type="protein sequence ID" value="MEJ6498307.1"/>
    <property type="molecule type" value="Genomic_DNA"/>
</dbReference>
<keyword evidence="1" id="KW-0812">Transmembrane</keyword>
<sequence>MNFKFKKNWLSPMFVVTLLLSLVSMVSTYYLHDTESIKIKAALFVSPVFYLCVVYYLSYLVITPNEITIEGDNISIDGEVYSLNGNSKCYVYFDKPIRASEVLQAEFEILLENKKPITTSCFYEFNFDERDFITYYANSEVVFAHSKVFD</sequence>
<dbReference type="Proteomes" id="UP001377972">
    <property type="component" value="Unassembled WGS sequence"/>
</dbReference>
<keyword evidence="3" id="KW-1185">Reference proteome</keyword>
<reference evidence="2 3" key="1">
    <citation type="submission" date="2023-01" db="EMBL/GenBank/DDBJ databases">
        <title>Trichodesmium-associated heterotrophic epibiont bacteria.</title>
        <authorList>
            <person name="Cleveland C.S."/>
            <person name="Webb E.A."/>
        </authorList>
    </citation>
    <scope>NUCLEOTIDE SEQUENCE [LARGE SCALE GENOMIC DNA]</scope>
    <source>
        <strain evidence="2 3">USCH2</strain>
    </source>
</reference>
<proteinExistence type="predicted"/>
<dbReference type="RefSeq" id="WP_339982582.1">
    <property type="nucleotide sequence ID" value="NZ_JAQPZS010000027.1"/>
</dbReference>
<evidence type="ECO:0000313" key="3">
    <source>
        <dbReference type="Proteomes" id="UP001377972"/>
    </source>
</evidence>
<keyword evidence="1" id="KW-0472">Membrane</keyword>
<name>A0ABU8SZ38_9GAMM</name>
<feature type="transmembrane region" description="Helical" evidence="1">
    <location>
        <begin position="43"/>
        <end position="62"/>
    </location>
</feature>
<gene>
    <name evidence="2" type="ORF">PQI24_19920</name>
</gene>
<evidence type="ECO:0000313" key="2">
    <source>
        <dbReference type="EMBL" id="MEJ6498307.1"/>
    </source>
</evidence>
<accession>A0ABU8SZ38</accession>
<organism evidence="2 3">
    <name type="scientific">Pseudoalteromonas lipolytica</name>
    <dbReference type="NCBI Taxonomy" id="570156"/>
    <lineage>
        <taxon>Bacteria</taxon>
        <taxon>Pseudomonadati</taxon>
        <taxon>Pseudomonadota</taxon>
        <taxon>Gammaproteobacteria</taxon>
        <taxon>Alteromonadales</taxon>
        <taxon>Pseudoalteromonadaceae</taxon>
        <taxon>Pseudoalteromonas</taxon>
    </lineage>
</organism>
<keyword evidence="1" id="KW-1133">Transmembrane helix</keyword>
<feature type="transmembrane region" description="Helical" evidence="1">
    <location>
        <begin position="12"/>
        <end position="31"/>
    </location>
</feature>
<protein>
    <submittedName>
        <fullName evidence="2">Uncharacterized protein</fullName>
    </submittedName>
</protein>
<evidence type="ECO:0000256" key="1">
    <source>
        <dbReference type="SAM" id="Phobius"/>
    </source>
</evidence>